<keyword evidence="3 6" id="KW-0255">Endonuclease</keyword>
<evidence type="ECO:0000256" key="4">
    <source>
        <dbReference type="ARBA" id="ARBA00022801"/>
    </source>
</evidence>
<dbReference type="PANTHER" id="PTHR35562">
    <property type="entry name" value="DNA ENDONUCLEASE SMRA-RELATED"/>
    <property type="match status" value="1"/>
</dbReference>
<dbReference type="InterPro" id="IPR022990">
    <property type="entry name" value="SmrB-like"/>
</dbReference>
<dbReference type="HAMAP" id="MF_01042">
    <property type="entry name" value="SmrB"/>
    <property type="match status" value="1"/>
</dbReference>
<dbReference type="KEGG" id="salk:FBQ74_12090"/>
<keyword evidence="4 6" id="KW-0378">Hydrolase</keyword>
<dbReference type="GO" id="GO:0019843">
    <property type="term" value="F:rRNA binding"/>
    <property type="evidence" value="ECO:0007669"/>
    <property type="project" value="UniProtKB-UniRule"/>
</dbReference>
<dbReference type="GO" id="GO:0004521">
    <property type="term" value="F:RNA endonuclease activity"/>
    <property type="evidence" value="ECO:0007669"/>
    <property type="project" value="UniProtKB-UniRule"/>
</dbReference>
<gene>
    <name evidence="6 9" type="primary">smrB</name>
    <name evidence="9" type="ORF">FBQ74_12090</name>
</gene>
<dbReference type="Proteomes" id="UP000304912">
    <property type="component" value="Chromosome"/>
</dbReference>
<proteinExistence type="inferred from homology"/>
<evidence type="ECO:0000256" key="2">
    <source>
        <dbReference type="ARBA" id="ARBA00022730"/>
    </source>
</evidence>
<evidence type="ECO:0000256" key="7">
    <source>
        <dbReference type="SAM" id="MobiDB-lite"/>
    </source>
</evidence>
<dbReference type="AlphaFoldDB" id="A0A5B7YES0"/>
<dbReference type="PANTHER" id="PTHR35562:SF1">
    <property type="entry name" value="UPF0115 PROTEIN YFCN"/>
    <property type="match status" value="1"/>
</dbReference>
<keyword evidence="10" id="KW-1185">Reference proteome</keyword>
<keyword evidence="5 6" id="KW-0694">RNA-binding</keyword>
<dbReference type="SUPFAM" id="SSF160443">
    <property type="entry name" value="SMR domain-like"/>
    <property type="match status" value="1"/>
</dbReference>
<keyword evidence="1 6" id="KW-0540">Nuclease</keyword>
<dbReference type="PROSITE" id="PS50828">
    <property type="entry name" value="SMR"/>
    <property type="match status" value="1"/>
</dbReference>
<accession>A0A5B7YES0</accession>
<dbReference type="InterPro" id="IPR002625">
    <property type="entry name" value="Smr_dom"/>
</dbReference>
<protein>
    <recommendedName>
        <fullName evidence="6">Ribosome rescue factor SmrB</fullName>
        <ecNumber evidence="6">3.1.-.-</ecNumber>
    </recommendedName>
</protein>
<keyword evidence="2 6" id="KW-0699">rRNA-binding</keyword>
<comment type="function">
    <text evidence="6">Acts as a ribosome collision sensor. Detects stalled/collided disomes (pairs of ribosomes where the leading ribosome is stalled and a second ribosome has collided with it) and endonucleolytically cleaves mRNA at the 5' boundary of the stalled ribosome. Stalled/collided disomes form a new interface (primarily via the 30S subunits) that binds SmrB. Cleaved mRNA becomes available for tmRNA ligation, leading to ribosomal subunit dissociation and rescue of stalled ribosomes.</text>
</comment>
<comment type="subunit">
    <text evidence="6">Associates with collided ribosomes, but not with correctly translating polysomes.</text>
</comment>
<evidence type="ECO:0000256" key="3">
    <source>
        <dbReference type="ARBA" id="ARBA00022759"/>
    </source>
</evidence>
<evidence type="ECO:0000313" key="9">
    <source>
        <dbReference type="EMBL" id="QCZ94164.1"/>
    </source>
</evidence>
<dbReference type="OrthoDB" id="5795446at2"/>
<evidence type="ECO:0000256" key="6">
    <source>
        <dbReference type="HAMAP-Rule" id="MF_01042"/>
    </source>
</evidence>
<dbReference type="NCBIfam" id="NF003432">
    <property type="entry name" value="PRK04946.1"/>
    <property type="match status" value="1"/>
</dbReference>
<dbReference type="Gene3D" id="3.30.1370.110">
    <property type="match status" value="1"/>
</dbReference>
<dbReference type="GO" id="GO:0016787">
    <property type="term" value="F:hydrolase activity"/>
    <property type="evidence" value="ECO:0007669"/>
    <property type="project" value="UniProtKB-KW"/>
</dbReference>
<evidence type="ECO:0000259" key="8">
    <source>
        <dbReference type="PROSITE" id="PS50828"/>
    </source>
</evidence>
<evidence type="ECO:0000256" key="5">
    <source>
        <dbReference type="ARBA" id="ARBA00022884"/>
    </source>
</evidence>
<dbReference type="SMART" id="SM00463">
    <property type="entry name" value="SMR"/>
    <property type="match status" value="1"/>
</dbReference>
<sequence length="187" mass="20977">MTTNKPDQDSDDYNLFRQAFGSVKPLKQDKVAPDRKEKLKAKSRVNTKSTRQERQVTASFAFSDIYQAVLPDTGPMRYCREDVSTHLLKQLRRGDYSPDLILDLHGLNREAAKHELSALLHTAHKQLIDCVAIVHGIGSGVLKTALPHLLIQHPHVMAFHQAPLEHGGQGALLVLVETTEPDFNPFR</sequence>
<dbReference type="InterPro" id="IPR036063">
    <property type="entry name" value="Smr_dom_sf"/>
</dbReference>
<evidence type="ECO:0000313" key="10">
    <source>
        <dbReference type="Proteomes" id="UP000304912"/>
    </source>
</evidence>
<reference evidence="9 10" key="1">
    <citation type="submission" date="2019-04" db="EMBL/GenBank/DDBJ databases">
        <title>Salinimonas iocasae sp. nov., a halophilic bacterium isolated from the outer tube casing of tubeworms in Okinawa Trough.</title>
        <authorList>
            <person name="Zhang H."/>
            <person name="Wang H."/>
            <person name="Li C."/>
        </authorList>
    </citation>
    <scope>NUCLEOTIDE SEQUENCE [LARGE SCALE GENOMIC DNA]</scope>
    <source>
        <strain evidence="9 10">KX18D6</strain>
    </source>
</reference>
<dbReference type="EMBL" id="CP039852">
    <property type="protein sequence ID" value="QCZ94164.1"/>
    <property type="molecule type" value="Genomic_DNA"/>
</dbReference>
<feature type="region of interest" description="Disordered" evidence="7">
    <location>
        <begin position="25"/>
        <end position="50"/>
    </location>
</feature>
<dbReference type="GO" id="GO:0072344">
    <property type="term" value="P:rescue of stalled ribosome"/>
    <property type="evidence" value="ECO:0007669"/>
    <property type="project" value="UniProtKB-UniRule"/>
</dbReference>
<feature type="compositionally biased region" description="Basic and acidic residues" evidence="7">
    <location>
        <begin position="26"/>
        <end position="37"/>
    </location>
</feature>
<feature type="domain" description="Smr" evidence="8">
    <location>
        <begin position="102"/>
        <end position="177"/>
    </location>
</feature>
<dbReference type="Pfam" id="PF01713">
    <property type="entry name" value="Smr"/>
    <property type="match status" value="1"/>
</dbReference>
<dbReference type="EC" id="3.1.-.-" evidence="6"/>
<evidence type="ECO:0000256" key="1">
    <source>
        <dbReference type="ARBA" id="ARBA00022722"/>
    </source>
</evidence>
<organism evidence="9 10">
    <name type="scientific">Salinimonas iocasae</name>
    <dbReference type="NCBI Taxonomy" id="2572577"/>
    <lineage>
        <taxon>Bacteria</taxon>
        <taxon>Pseudomonadati</taxon>
        <taxon>Pseudomonadota</taxon>
        <taxon>Gammaproteobacteria</taxon>
        <taxon>Alteromonadales</taxon>
        <taxon>Alteromonadaceae</taxon>
        <taxon>Alteromonas/Salinimonas group</taxon>
        <taxon>Salinimonas</taxon>
    </lineage>
</organism>
<comment type="similarity">
    <text evidence="6">Belongs to the SmrB family.</text>
</comment>
<dbReference type="RefSeq" id="WP_139756905.1">
    <property type="nucleotide sequence ID" value="NZ_CP039852.1"/>
</dbReference>
<name>A0A5B7YES0_9ALTE</name>